<evidence type="ECO:0000256" key="1">
    <source>
        <dbReference type="ARBA" id="ARBA00004429"/>
    </source>
</evidence>
<evidence type="ECO:0000313" key="10">
    <source>
        <dbReference type="Proteomes" id="UP000278746"/>
    </source>
</evidence>
<keyword evidence="3" id="KW-0997">Cell inner membrane</keyword>
<protein>
    <submittedName>
        <fullName evidence="9">TRAP transporter large permease</fullName>
    </submittedName>
</protein>
<dbReference type="InterPro" id="IPR004681">
    <property type="entry name" value="TRAP_DctM"/>
</dbReference>
<evidence type="ECO:0000256" key="7">
    <source>
        <dbReference type="SAM" id="Phobius"/>
    </source>
</evidence>
<evidence type="ECO:0000313" key="9">
    <source>
        <dbReference type="EMBL" id="RNA70137.1"/>
    </source>
</evidence>
<dbReference type="GO" id="GO:0005886">
    <property type="term" value="C:plasma membrane"/>
    <property type="evidence" value="ECO:0007669"/>
    <property type="project" value="UniProtKB-SubCell"/>
</dbReference>
<feature type="transmembrane region" description="Helical" evidence="7">
    <location>
        <begin position="102"/>
        <end position="123"/>
    </location>
</feature>
<evidence type="ECO:0000256" key="2">
    <source>
        <dbReference type="ARBA" id="ARBA00022475"/>
    </source>
</evidence>
<proteinExistence type="predicted"/>
<feature type="transmembrane region" description="Helical" evidence="7">
    <location>
        <begin position="279"/>
        <end position="307"/>
    </location>
</feature>
<feature type="transmembrane region" description="Helical" evidence="7">
    <location>
        <begin position="354"/>
        <end position="380"/>
    </location>
</feature>
<accession>A0A3M7TWZ4</accession>
<gene>
    <name evidence="9" type="ORF">EBO34_09470</name>
</gene>
<feature type="transmembrane region" description="Helical" evidence="7">
    <location>
        <begin position="392"/>
        <end position="412"/>
    </location>
</feature>
<evidence type="ECO:0000256" key="6">
    <source>
        <dbReference type="ARBA" id="ARBA00023136"/>
    </source>
</evidence>
<comment type="caution">
    <text evidence="9">The sequence shown here is derived from an EMBL/GenBank/DDBJ whole genome shotgun (WGS) entry which is preliminary data.</text>
</comment>
<keyword evidence="6 7" id="KW-0472">Membrane</keyword>
<feature type="transmembrane region" description="Helical" evidence="7">
    <location>
        <begin position="167"/>
        <end position="192"/>
    </location>
</feature>
<reference evidence="9 10" key="1">
    <citation type="submission" date="2018-10" db="EMBL/GenBank/DDBJ databases">
        <title>Bacillus Keqinensis sp. nov., a moderately halophilic bacterium isolated from a saline-alkaline lake.</title>
        <authorList>
            <person name="Wang H."/>
        </authorList>
    </citation>
    <scope>NUCLEOTIDE SEQUENCE [LARGE SCALE GENOMIC DNA]</scope>
    <source>
        <strain evidence="9 10">KQ-3</strain>
    </source>
</reference>
<keyword evidence="5 7" id="KW-1133">Transmembrane helix</keyword>
<dbReference type="PIRSF" id="PIRSF006066">
    <property type="entry name" value="HI0050"/>
    <property type="match status" value="1"/>
</dbReference>
<feature type="domain" description="TRAP C4-dicarboxylate transport system permease DctM subunit" evidence="8">
    <location>
        <begin position="8"/>
        <end position="414"/>
    </location>
</feature>
<name>A0A3M7TWZ4_9BACI</name>
<feature type="transmembrane region" description="Helical" evidence="7">
    <location>
        <begin position="135"/>
        <end position="161"/>
    </location>
</feature>
<dbReference type="Proteomes" id="UP000278746">
    <property type="component" value="Unassembled WGS sequence"/>
</dbReference>
<dbReference type="NCBIfam" id="TIGR00786">
    <property type="entry name" value="dctM"/>
    <property type="match status" value="1"/>
</dbReference>
<sequence length="430" mass="45283">MDPLIILLLSFFVLIILRVPIAFALGLSSMLTIYTLGLPFTTIVNQMYSSVNSFPLLAVPLFLLLGRLMNDGGITDRLVNLSSSLVGHIRGGLGHINVTVSMMFAGLSGSAAADTAGVGAMMIPAMKKAKFDPAFAVALTAVSSTLGVIIPPSILMVIYGAVAQVSIGALFLAGVVPGILIAVMQMVYTYVLAVRKGFPASPKTSVRQKGMDLWKALPVLLLPIIIIAGITGGIFTATEAAAVAVAYGFILMIFYRSINFRKLPGILADSVVNYSLPMMAVASAGIMGWLIAMLGAPEIIAGFITGITTNQTAVYLLIVLFLLVIGTFLSPVTSVIIFMPIIQELGQVAGAHPLHLGIIVILTLSLGMVTPPYGICLLIATQIGEVSTPKAFLAILPLIGVTLGIIIIGLLVPDLFMFLPRMLMPDVVVY</sequence>
<dbReference type="OrthoDB" id="9785600at2"/>
<feature type="transmembrane region" description="Helical" evidence="7">
    <location>
        <begin position="240"/>
        <end position="258"/>
    </location>
</feature>
<evidence type="ECO:0000259" key="8">
    <source>
        <dbReference type="Pfam" id="PF06808"/>
    </source>
</evidence>
<feature type="transmembrane region" description="Helical" evidence="7">
    <location>
        <begin position="213"/>
        <end position="234"/>
    </location>
</feature>
<dbReference type="PANTHER" id="PTHR33362:SF2">
    <property type="entry name" value="TRAP TRANSPORTER LARGE PERMEASE PROTEIN"/>
    <property type="match status" value="1"/>
</dbReference>
<evidence type="ECO:0000256" key="3">
    <source>
        <dbReference type="ARBA" id="ARBA00022519"/>
    </source>
</evidence>
<dbReference type="RefSeq" id="WP_122897647.1">
    <property type="nucleotide sequence ID" value="NZ_RHIB01000001.1"/>
</dbReference>
<feature type="transmembrane region" description="Helical" evidence="7">
    <location>
        <begin position="48"/>
        <end position="66"/>
    </location>
</feature>
<dbReference type="AlphaFoldDB" id="A0A3M7TWZ4"/>
<feature type="transmembrane region" description="Helical" evidence="7">
    <location>
        <begin position="313"/>
        <end position="342"/>
    </location>
</feature>
<keyword evidence="4 7" id="KW-0812">Transmembrane</keyword>
<keyword evidence="2" id="KW-1003">Cell membrane</keyword>
<evidence type="ECO:0000256" key="5">
    <source>
        <dbReference type="ARBA" id="ARBA00022989"/>
    </source>
</evidence>
<keyword evidence="10" id="KW-1185">Reference proteome</keyword>
<dbReference type="Pfam" id="PF06808">
    <property type="entry name" value="DctM"/>
    <property type="match status" value="1"/>
</dbReference>
<dbReference type="PANTHER" id="PTHR33362">
    <property type="entry name" value="SIALIC ACID TRAP TRANSPORTER PERMEASE PROTEIN SIAT-RELATED"/>
    <property type="match status" value="1"/>
</dbReference>
<dbReference type="EMBL" id="RHIB01000001">
    <property type="protein sequence ID" value="RNA70137.1"/>
    <property type="molecule type" value="Genomic_DNA"/>
</dbReference>
<organism evidence="9 10">
    <name type="scientific">Alteribacter keqinensis</name>
    <dbReference type="NCBI Taxonomy" id="2483800"/>
    <lineage>
        <taxon>Bacteria</taxon>
        <taxon>Bacillati</taxon>
        <taxon>Bacillota</taxon>
        <taxon>Bacilli</taxon>
        <taxon>Bacillales</taxon>
        <taxon>Bacillaceae</taxon>
        <taxon>Alteribacter</taxon>
    </lineage>
</organism>
<evidence type="ECO:0000256" key="4">
    <source>
        <dbReference type="ARBA" id="ARBA00022692"/>
    </source>
</evidence>
<dbReference type="GO" id="GO:0022857">
    <property type="term" value="F:transmembrane transporter activity"/>
    <property type="evidence" value="ECO:0007669"/>
    <property type="project" value="TreeGrafter"/>
</dbReference>
<comment type="subcellular location">
    <subcellularLocation>
        <location evidence="1">Cell inner membrane</location>
        <topology evidence="1">Multi-pass membrane protein</topology>
    </subcellularLocation>
</comment>
<dbReference type="InterPro" id="IPR010656">
    <property type="entry name" value="DctM"/>
</dbReference>